<dbReference type="EMBL" id="CM023488">
    <property type="protein sequence ID" value="KAH6923622.1"/>
    <property type="molecule type" value="Genomic_DNA"/>
</dbReference>
<keyword evidence="2" id="KW-1185">Reference proteome</keyword>
<accession>A0ACB7RP76</accession>
<protein>
    <submittedName>
        <fullName evidence="1">Uncharacterized protein</fullName>
    </submittedName>
</protein>
<comment type="caution">
    <text evidence="1">The sequence shown here is derived from an EMBL/GenBank/DDBJ whole genome shotgun (WGS) entry which is preliminary data.</text>
</comment>
<gene>
    <name evidence="1" type="ORF">HPB50_003248</name>
</gene>
<evidence type="ECO:0000313" key="2">
    <source>
        <dbReference type="Proteomes" id="UP000821845"/>
    </source>
</evidence>
<reference evidence="1" key="1">
    <citation type="submission" date="2020-05" db="EMBL/GenBank/DDBJ databases">
        <title>Large-scale comparative analyses of tick genomes elucidate their genetic diversity and vector capacities.</title>
        <authorList>
            <person name="Jia N."/>
            <person name="Wang J."/>
            <person name="Shi W."/>
            <person name="Du L."/>
            <person name="Sun Y."/>
            <person name="Zhan W."/>
            <person name="Jiang J."/>
            <person name="Wang Q."/>
            <person name="Zhang B."/>
            <person name="Ji P."/>
            <person name="Sakyi L.B."/>
            <person name="Cui X."/>
            <person name="Yuan T."/>
            <person name="Jiang B."/>
            <person name="Yang W."/>
            <person name="Lam T.T.-Y."/>
            <person name="Chang Q."/>
            <person name="Ding S."/>
            <person name="Wang X."/>
            <person name="Zhu J."/>
            <person name="Ruan X."/>
            <person name="Zhao L."/>
            <person name="Wei J."/>
            <person name="Que T."/>
            <person name="Du C."/>
            <person name="Cheng J."/>
            <person name="Dai P."/>
            <person name="Han X."/>
            <person name="Huang E."/>
            <person name="Gao Y."/>
            <person name="Liu J."/>
            <person name="Shao H."/>
            <person name="Ye R."/>
            <person name="Li L."/>
            <person name="Wei W."/>
            <person name="Wang X."/>
            <person name="Wang C."/>
            <person name="Yang T."/>
            <person name="Huo Q."/>
            <person name="Li W."/>
            <person name="Guo W."/>
            <person name="Chen H."/>
            <person name="Zhou L."/>
            <person name="Ni X."/>
            <person name="Tian J."/>
            <person name="Zhou Y."/>
            <person name="Sheng Y."/>
            <person name="Liu T."/>
            <person name="Pan Y."/>
            <person name="Xia L."/>
            <person name="Li J."/>
            <person name="Zhao F."/>
            <person name="Cao W."/>
        </authorList>
    </citation>
    <scope>NUCLEOTIDE SEQUENCE</scope>
    <source>
        <strain evidence="1">Hyas-2018</strain>
    </source>
</reference>
<proteinExistence type="predicted"/>
<sequence>MGKCFVPFCNSGYKSCNEKYALFTPPANEERLQAWRRAIPRKDRVLQRTDRVCERHFAPHFLLKTWSSEFNGHVLMSGKRRAGLTKDAVPSIFDGAPGYLSKKIKSPRKKAIRRTCGELTRTFTRGKSCEEATEQETHPRSLAENAVPEQSACANEVGDATEAHVSTLSVFDRLFASAASICLPSSSWAVHRIDSDGFKDVLFNDASVPRNSSDGPGVPFNRKSVHIKSDMTVQLFILGKPIQPTDVGISPLATSVFEVEDMVRAVANLDVCSGGPSLKDFPNVTPQCAYIDCERKWRHNKCPLVSPGNAICRSCRALVDTLRIHNDRRIARARQRQPPKHIRISVLPDQKEKLDALRKAKSALQRSRARLMKRNELLARQLQNTRQELMKLQDEEISEKLRGLDIPPMQLVLLEECISAARATSAKNRRYSDDWLLLCLLMHIRSPASYSFLRNNEVLPLPCVSTIRKYINMVGLKCGFDDEFFEALKVKISSKAAFQRRGMLILDEIQVRKEMCVNSKTMTYAGLVDHGEGISQKDELADHGLVFAFAPFGEHYLQPVAVFASKGPTKGTLLAQLLLQCIVRLEQAGVIIDGVVCDGASTNRAMWKAFGVSGAKGHVVNSFEHPSNPSKRVYVVADVPHLFKCIRNRLHDKKILKRKGKLIKWSCYDALFVADSKNAGELRVCPKISYNHVNPSNMLRMRVKLATQIFSRTVAKGLQFYARRGAPRLYDVEPTVEFTLLLNDMFDALNRRFPAEGLTPGCKDFDVLIKASEWLDDWEEEVLRGDIHKDLFLTQSTADGLRVTLKSVRELSLYLLEHCDFKYVLTGKMNQDPLECFFGIIRQAGGQNEHPTFPTFLQLYRMLSLYSLLKPPRFGNCVAPEKGQSAFITLADFREIFKSSSAQRNGKLEELKEKLDGLVSTGKWECDEVFEHDYSNATVVDCIVYYVTGFVTRKLSKEASCATCKQALEGKTGTCSAPEADLVNCKTRGNLKHPNIHLYHLFKEAEEHFSKYASERDVYDKTTDAVLENFNFTFPCALHREDMLAKLLHYYTCLRMRQYCRQLKNNQAKKSQDLRKMSKLV</sequence>
<dbReference type="Proteomes" id="UP000821845">
    <property type="component" value="Chromosome 8"/>
</dbReference>
<name>A0ACB7RP76_HYAAI</name>
<evidence type="ECO:0000313" key="1">
    <source>
        <dbReference type="EMBL" id="KAH6923622.1"/>
    </source>
</evidence>
<organism evidence="1 2">
    <name type="scientific">Hyalomma asiaticum</name>
    <name type="common">Tick</name>
    <dbReference type="NCBI Taxonomy" id="266040"/>
    <lineage>
        <taxon>Eukaryota</taxon>
        <taxon>Metazoa</taxon>
        <taxon>Ecdysozoa</taxon>
        <taxon>Arthropoda</taxon>
        <taxon>Chelicerata</taxon>
        <taxon>Arachnida</taxon>
        <taxon>Acari</taxon>
        <taxon>Parasitiformes</taxon>
        <taxon>Ixodida</taxon>
        <taxon>Ixodoidea</taxon>
        <taxon>Ixodidae</taxon>
        <taxon>Hyalomminae</taxon>
        <taxon>Hyalomma</taxon>
    </lineage>
</organism>